<sequence length="51" mass="5199">MGQSRYGSVSKTLGQNPANLLTAAASTGASIDGYSRSSPVSIIPVFSLRLA</sequence>
<dbReference type="InParanoid" id="Q2H418"/>
<proteinExistence type="predicted"/>
<dbReference type="VEuPathDB" id="FungiDB:CHGG_06597"/>
<dbReference type="GeneID" id="4390079"/>
<dbReference type="AlphaFoldDB" id="Q2H418"/>
<name>Q2H418_CHAGB</name>
<dbReference type="EMBL" id="CH408031">
    <property type="protein sequence ID" value="EAQ89978.1"/>
    <property type="molecule type" value="Genomic_DNA"/>
</dbReference>
<dbReference type="Proteomes" id="UP000001056">
    <property type="component" value="Unassembled WGS sequence"/>
</dbReference>
<protein>
    <submittedName>
        <fullName evidence="1">Uncharacterized protein</fullName>
    </submittedName>
</protein>
<evidence type="ECO:0000313" key="1">
    <source>
        <dbReference type="EMBL" id="EAQ89978.1"/>
    </source>
</evidence>
<evidence type="ECO:0000313" key="2">
    <source>
        <dbReference type="Proteomes" id="UP000001056"/>
    </source>
</evidence>
<reference evidence="2" key="1">
    <citation type="journal article" date="2015" name="Genome Announc.">
        <title>Draft genome sequence of the cellulolytic fungus Chaetomium globosum.</title>
        <authorList>
            <person name="Cuomo C.A."/>
            <person name="Untereiner W.A."/>
            <person name="Ma L.-J."/>
            <person name="Grabherr M."/>
            <person name="Birren B.W."/>
        </authorList>
    </citation>
    <scope>NUCLEOTIDE SEQUENCE [LARGE SCALE GENOMIC DNA]</scope>
    <source>
        <strain evidence="2">ATCC 6205 / CBS 148.51 / DSM 1962 / NBRC 6347 / NRRL 1970</strain>
    </source>
</reference>
<dbReference type="RefSeq" id="XP_001222692.1">
    <property type="nucleotide sequence ID" value="XM_001222691.1"/>
</dbReference>
<accession>Q2H418</accession>
<organism evidence="1 2">
    <name type="scientific">Chaetomium globosum (strain ATCC 6205 / CBS 148.51 / DSM 1962 / NBRC 6347 / NRRL 1970)</name>
    <name type="common">Soil fungus</name>
    <dbReference type="NCBI Taxonomy" id="306901"/>
    <lineage>
        <taxon>Eukaryota</taxon>
        <taxon>Fungi</taxon>
        <taxon>Dikarya</taxon>
        <taxon>Ascomycota</taxon>
        <taxon>Pezizomycotina</taxon>
        <taxon>Sordariomycetes</taxon>
        <taxon>Sordariomycetidae</taxon>
        <taxon>Sordariales</taxon>
        <taxon>Chaetomiaceae</taxon>
        <taxon>Chaetomium</taxon>
    </lineage>
</organism>
<dbReference type="HOGENOM" id="CLU_3106177_0_0_1"/>
<keyword evidence="2" id="KW-1185">Reference proteome</keyword>
<gene>
    <name evidence="1" type="ORF">CHGG_06597</name>
</gene>